<proteinExistence type="predicted"/>
<gene>
    <name evidence="2" type="ORF">EV421DRAFT_570798</name>
</gene>
<dbReference type="EMBL" id="JAUEPT010000025">
    <property type="protein sequence ID" value="KAK0442649.1"/>
    <property type="molecule type" value="Genomic_DNA"/>
</dbReference>
<organism evidence="2 3">
    <name type="scientific">Armillaria borealis</name>
    <dbReference type="NCBI Taxonomy" id="47425"/>
    <lineage>
        <taxon>Eukaryota</taxon>
        <taxon>Fungi</taxon>
        <taxon>Dikarya</taxon>
        <taxon>Basidiomycota</taxon>
        <taxon>Agaricomycotina</taxon>
        <taxon>Agaricomycetes</taxon>
        <taxon>Agaricomycetidae</taxon>
        <taxon>Agaricales</taxon>
        <taxon>Marasmiineae</taxon>
        <taxon>Physalacriaceae</taxon>
        <taxon>Armillaria</taxon>
    </lineage>
</organism>
<feature type="region of interest" description="Disordered" evidence="1">
    <location>
        <begin position="1"/>
        <end position="21"/>
    </location>
</feature>
<comment type="caution">
    <text evidence="2">The sequence shown here is derived from an EMBL/GenBank/DDBJ whole genome shotgun (WGS) entry which is preliminary data.</text>
</comment>
<dbReference type="Proteomes" id="UP001175226">
    <property type="component" value="Unassembled WGS sequence"/>
</dbReference>
<accession>A0AA39JHQ3</accession>
<dbReference type="AlphaFoldDB" id="A0AA39JHQ3"/>
<keyword evidence="3" id="KW-1185">Reference proteome</keyword>
<protein>
    <submittedName>
        <fullName evidence="2">Uncharacterized protein</fullName>
    </submittedName>
</protein>
<evidence type="ECO:0000256" key="1">
    <source>
        <dbReference type="SAM" id="MobiDB-lite"/>
    </source>
</evidence>
<evidence type="ECO:0000313" key="2">
    <source>
        <dbReference type="EMBL" id="KAK0442649.1"/>
    </source>
</evidence>
<sequence length="282" mass="30942">MSSNYTLNGVPNGPGSAEDFRSSDIGRQVRASTFNLDPNHGLGTTSTRSSCTSYRYNLLVKHISTISLEDADLLSVVALKLGIPNVVSSESSSWSGDCAPFRLQDHERNHGPTKPVFMFVFLQIYLLMKMLRIHGKTKYALNSKGTPNGPNTQNSLISRRCTRLDVLAVAAQQGGVTPYHSVQLFYASIGAIIPESTAIAGYLDVTYHDTPRLPPWCTSPTRSIHTCFWSPCQDFDIAHPCCLHHLESRRSTSSRGEVLGDGDRRGESASRAYRGAMCMVQA</sequence>
<name>A0AA39JHQ3_9AGAR</name>
<evidence type="ECO:0000313" key="3">
    <source>
        <dbReference type="Proteomes" id="UP001175226"/>
    </source>
</evidence>
<reference evidence="2" key="1">
    <citation type="submission" date="2023-06" db="EMBL/GenBank/DDBJ databases">
        <authorList>
            <consortium name="Lawrence Berkeley National Laboratory"/>
            <person name="Ahrendt S."/>
            <person name="Sahu N."/>
            <person name="Indic B."/>
            <person name="Wong-Bajracharya J."/>
            <person name="Merenyi Z."/>
            <person name="Ke H.-M."/>
            <person name="Monk M."/>
            <person name="Kocsube S."/>
            <person name="Drula E."/>
            <person name="Lipzen A."/>
            <person name="Balint B."/>
            <person name="Henrissat B."/>
            <person name="Andreopoulos B."/>
            <person name="Martin F.M."/>
            <person name="Harder C.B."/>
            <person name="Rigling D."/>
            <person name="Ford K.L."/>
            <person name="Foster G.D."/>
            <person name="Pangilinan J."/>
            <person name="Papanicolaou A."/>
            <person name="Barry K."/>
            <person name="LaButti K."/>
            <person name="Viragh M."/>
            <person name="Koriabine M."/>
            <person name="Yan M."/>
            <person name="Riley R."/>
            <person name="Champramary S."/>
            <person name="Plett K.L."/>
            <person name="Tsai I.J."/>
            <person name="Slot J."/>
            <person name="Sipos G."/>
            <person name="Plett J."/>
            <person name="Nagy L.G."/>
            <person name="Grigoriev I.V."/>
        </authorList>
    </citation>
    <scope>NUCLEOTIDE SEQUENCE</scope>
    <source>
        <strain evidence="2">FPL87.14</strain>
    </source>
</reference>